<dbReference type="PROSITE" id="PS51257">
    <property type="entry name" value="PROKAR_LIPOPROTEIN"/>
    <property type="match status" value="1"/>
</dbReference>
<evidence type="ECO:0008006" key="5">
    <source>
        <dbReference type="Google" id="ProtNLM"/>
    </source>
</evidence>
<dbReference type="EMBL" id="BRXS01000005">
    <property type="protein sequence ID" value="GLC26735.1"/>
    <property type="molecule type" value="Genomic_DNA"/>
</dbReference>
<evidence type="ECO:0000313" key="3">
    <source>
        <dbReference type="EMBL" id="GLC26735.1"/>
    </source>
</evidence>
<feature type="region of interest" description="Disordered" evidence="1">
    <location>
        <begin position="37"/>
        <end position="72"/>
    </location>
</feature>
<accession>A0AA37Q520</accession>
<dbReference type="Proteomes" id="UP001161325">
    <property type="component" value="Unassembled WGS sequence"/>
</dbReference>
<name>A0AA37Q520_9BACT</name>
<evidence type="ECO:0000256" key="2">
    <source>
        <dbReference type="SAM" id="SignalP"/>
    </source>
</evidence>
<evidence type="ECO:0000256" key="1">
    <source>
        <dbReference type="SAM" id="MobiDB-lite"/>
    </source>
</evidence>
<feature type="signal peptide" evidence="2">
    <location>
        <begin position="1"/>
        <end position="22"/>
    </location>
</feature>
<protein>
    <recommendedName>
        <fullName evidence="5">DUF4402 domain-containing protein</fullName>
    </recommendedName>
</protein>
<reference evidence="3" key="1">
    <citation type="submission" date="2022-08" db="EMBL/GenBank/DDBJ databases">
        <title>Draft genome sequencing of Roseisolibacter agri AW1220.</title>
        <authorList>
            <person name="Tobiishi Y."/>
            <person name="Tonouchi A."/>
        </authorList>
    </citation>
    <scope>NUCLEOTIDE SEQUENCE</scope>
    <source>
        <strain evidence="3">AW1220</strain>
    </source>
</reference>
<keyword evidence="4" id="KW-1185">Reference proteome</keyword>
<dbReference type="AlphaFoldDB" id="A0AA37Q520"/>
<gene>
    <name evidence="3" type="ORF">rosag_32480</name>
</gene>
<feature type="compositionally biased region" description="Gly residues" evidence="1">
    <location>
        <begin position="55"/>
        <end position="64"/>
    </location>
</feature>
<sequence length="204" mass="20605">MMRFTVVRVTLLGALAAIAACADAPVAPAALAPRAQPAFEAGDGNPPPPPADGIEGPGGGGGTGCVPLPGSPICPPPPPPSVLTFFVSGVQATVFANRPGTNAFISFSSTNPNIVVSPDARVHETDKGLVGRGTITVPISSYTGVSGSVGVIDLSTVTGWIMPLTPTGAQSAFLRADLTYPDGSDILLSGGTTWLRYAVLSYLY</sequence>
<comment type="caution">
    <text evidence="3">The sequence shown here is derived from an EMBL/GenBank/DDBJ whole genome shotgun (WGS) entry which is preliminary data.</text>
</comment>
<keyword evidence="2" id="KW-0732">Signal</keyword>
<feature type="chain" id="PRO_5041402650" description="DUF4402 domain-containing protein" evidence="2">
    <location>
        <begin position="23"/>
        <end position="204"/>
    </location>
</feature>
<proteinExistence type="predicted"/>
<evidence type="ECO:0000313" key="4">
    <source>
        <dbReference type="Proteomes" id="UP001161325"/>
    </source>
</evidence>
<organism evidence="3 4">
    <name type="scientific">Roseisolibacter agri</name>
    <dbReference type="NCBI Taxonomy" id="2014610"/>
    <lineage>
        <taxon>Bacteria</taxon>
        <taxon>Pseudomonadati</taxon>
        <taxon>Gemmatimonadota</taxon>
        <taxon>Gemmatimonadia</taxon>
        <taxon>Gemmatimonadales</taxon>
        <taxon>Gemmatimonadaceae</taxon>
        <taxon>Roseisolibacter</taxon>
    </lineage>
</organism>